<keyword evidence="5" id="KW-0175">Coiled coil</keyword>
<evidence type="ECO:0000313" key="10">
    <source>
        <dbReference type="Ensembl" id="ENSEBUP00000013918.1"/>
    </source>
</evidence>
<name>A0A8C4QE02_EPTBU</name>
<protein>
    <recommendedName>
        <fullName evidence="8">Ribosome quality control complex subunit NEMF</fullName>
    </recommendedName>
    <alternativeName>
        <fullName evidence="9">Nuclear export mediator factor</fullName>
    </alternativeName>
</protein>
<evidence type="ECO:0000256" key="6">
    <source>
        <dbReference type="ARBA" id="ARBA00023242"/>
    </source>
</evidence>
<dbReference type="Pfam" id="PF05833">
    <property type="entry name" value="NFACT_N"/>
    <property type="match status" value="1"/>
</dbReference>
<evidence type="ECO:0000256" key="9">
    <source>
        <dbReference type="ARBA" id="ARBA00076869"/>
    </source>
</evidence>
<evidence type="ECO:0000256" key="7">
    <source>
        <dbReference type="ARBA" id="ARBA00062982"/>
    </source>
</evidence>
<evidence type="ECO:0000256" key="3">
    <source>
        <dbReference type="ARBA" id="ARBA00008318"/>
    </source>
</evidence>
<dbReference type="Ensembl" id="ENSEBUT00000014494.1">
    <property type="protein sequence ID" value="ENSEBUP00000013918.1"/>
    <property type="gene ID" value="ENSEBUG00000008640.1"/>
</dbReference>
<comment type="subcellular location">
    <subcellularLocation>
        <location evidence="2">Cytoplasm</location>
    </subcellularLocation>
    <subcellularLocation>
        <location evidence="1">Nucleus</location>
    </subcellularLocation>
</comment>
<dbReference type="PANTHER" id="PTHR15239">
    <property type="entry name" value="NUCLEAR EXPORT MEDIATOR FACTOR NEMF"/>
    <property type="match status" value="1"/>
</dbReference>
<dbReference type="GO" id="GO:0000049">
    <property type="term" value="F:tRNA binding"/>
    <property type="evidence" value="ECO:0007669"/>
    <property type="project" value="TreeGrafter"/>
</dbReference>
<evidence type="ECO:0000256" key="2">
    <source>
        <dbReference type="ARBA" id="ARBA00004496"/>
    </source>
</evidence>
<dbReference type="GO" id="GO:0005737">
    <property type="term" value="C:cytoplasm"/>
    <property type="evidence" value="ECO:0007669"/>
    <property type="project" value="UniProtKB-SubCell"/>
</dbReference>
<comment type="subunit">
    <text evidence="7">Component of the ribosome quality control complex (RQC), composed of the E3 ubiquitin ligase LTN1, TCF25 and NEMF associated with the 60S ribosomal subunit. The complex probably also contains VCP/p97 and its ubiquitin-binding cofactors. Interacts (via its N-terminus) with XPO1.</text>
</comment>
<dbReference type="PANTHER" id="PTHR15239:SF6">
    <property type="entry name" value="RIBOSOME QUALITY CONTROL COMPLEX SUBUNIT NEMF"/>
    <property type="match status" value="1"/>
</dbReference>
<dbReference type="FunFam" id="2.30.310.10:FF:000001">
    <property type="entry name" value="Nuclear export mediator factor Nemf"/>
    <property type="match status" value="1"/>
</dbReference>
<proteinExistence type="inferred from homology"/>
<dbReference type="GO" id="GO:0043023">
    <property type="term" value="F:ribosomal large subunit binding"/>
    <property type="evidence" value="ECO:0007669"/>
    <property type="project" value="TreeGrafter"/>
</dbReference>
<reference evidence="10" key="1">
    <citation type="submission" date="2025-08" db="UniProtKB">
        <authorList>
            <consortium name="Ensembl"/>
        </authorList>
    </citation>
    <scope>IDENTIFICATION</scope>
</reference>
<accession>A0A8C4QE02</accession>
<sequence length="345" mass="39545">MKTRFSSIDIGAVLHELSARLLGLRVTNVYDIDNKTYLIRLQKPDTKVMLLIESGIRIHTTDFEWPKHIFPSSFSMKCRKHLRTRRLVSITQLGMDRILDLQFGSGEAAYHLLVELYDRGNIVLTDYEYMILNLLRFRSAEADGEDVRFAVRERYPVELAKPLSPPLDQDRISEIISGMKNGEQLKRAFASHVVCGPAVIEHCLMESGLPEGVKVGQGFDPTKDMSKLVVALAMAETFVQSSRKFSGKGYIIQKRENQVAVDGNDTPTELLIYDEFQPFLFAQHVHRPYLEFDSFDRAVDEFFSKMESQKIDLKVLHQVKQTSLITLRVSSWCIINGLIHYLWLS</sequence>
<dbReference type="GeneTree" id="ENSGT00390000018516"/>
<comment type="similarity">
    <text evidence="3">Belongs to the NEMF family.</text>
</comment>
<dbReference type="Proteomes" id="UP000694388">
    <property type="component" value="Unplaced"/>
</dbReference>
<keyword evidence="6" id="KW-0539">Nucleus</keyword>
<evidence type="ECO:0000313" key="11">
    <source>
        <dbReference type="Proteomes" id="UP000694388"/>
    </source>
</evidence>
<dbReference type="Gene3D" id="2.30.310.10">
    <property type="entry name" value="ibrinogen binding protein from staphylococcus aureus domain"/>
    <property type="match status" value="1"/>
</dbReference>
<keyword evidence="11" id="KW-1185">Reference proteome</keyword>
<dbReference type="GO" id="GO:1990112">
    <property type="term" value="C:RQC complex"/>
    <property type="evidence" value="ECO:0007669"/>
    <property type="project" value="TreeGrafter"/>
</dbReference>
<dbReference type="GO" id="GO:0005634">
    <property type="term" value="C:nucleus"/>
    <property type="evidence" value="ECO:0007669"/>
    <property type="project" value="UniProtKB-SubCell"/>
</dbReference>
<dbReference type="AlphaFoldDB" id="A0A8C4QE02"/>
<dbReference type="InterPro" id="IPR051608">
    <property type="entry name" value="RQC_Subunit_NEMF"/>
</dbReference>
<organism evidence="10 11">
    <name type="scientific">Eptatretus burgeri</name>
    <name type="common">Inshore hagfish</name>
    <dbReference type="NCBI Taxonomy" id="7764"/>
    <lineage>
        <taxon>Eukaryota</taxon>
        <taxon>Metazoa</taxon>
        <taxon>Chordata</taxon>
        <taxon>Craniata</taxon>
        <taxon>Vertebrata</taxon>
        <taxon>Cyclostomata</taxon>
        <taxon>Myxini</taxon>
        <taxon>Myxiniformes</taxon>
        <taxon>Myxinidae</taxon>
        <taxon>Eptatretinae</taxon>
        <taxon>Eptatretus</taxon>
    </lineage>
</organism>
<keyword evidence="4" id="KW-0963">Cytoplasm</keyword>
<evidence type="ECO:0000256" key="4">
    <source>
        <dbReference type="ARBA" id="ARBA00022490"/>
    </source>
</evidence>
<evidence type="ECO:0000256" key="8">
    <source>
        <dbReference type="ARBA" id="ARBA00071447"/>
    </source>
</evidence>
<evidence type="ECO:0000256" key="1">
    <source>
        <dbReference type="ARBA" id="ARBA00004123"/>
    </source>
</evidence>
<evidence type="ECO:0000256" key="5">
    <source>
        <dbReference type="ARBA" id="ARBA00023054"/>
    </source>
</evidence>
<reference evidence="10" key="2">
    <citation type="submission" date="2025-09" db="UniProtKB">
        <authorList>
            <consortium name="Ensembl"/>
        </authorList>
    </citation>
    <scope>IDENTIFICATION</scope>
</reference>
<dbReference type="GO" id="GO:0140708">
    <property type="term" value="P:CAT tailing"/>
    <property type="evidence" value="ECO:0007669"/>
    <property type="project" value="UniProtKB-ARBA"/>
</dbReference>